<evidence type="ECO:0000313" key="3">
    <source>
        <dbReference type="EMBL" id="RRT59170.1"/>
    </source>
</evidence>
<keyword evidence="2" id="KW-0812">Transmembrane</keyword>
<keyword evidence="2" id="KW-1133">Transmembrane helix</keyword>
<dbReference type="AlphaFoldDB" id="A0A426Z5A7"/>
<reference evidence="3 4" key="1">
    <citation type="journal article" date="2014" name="Agronomy (Basel)">
        <title>A Draft Genome Sequence for Ensete ventricosum, the Drought-Tolerant Tree Against Hunger.</title>
        <authorList>
            <person name="Harrison J."/>
            <person name="Moore K.A."/>
            <person name="Paszkiewicz K."/>
            <person name="Jones T."/>
            <person name="Grant M."/>
            <person name="Ambacheew D."/>
            <person name="Muzemil S."/>
            <person name="Studholme D.J."/>
        </authorList>
    </citation>
    <scope>NUCLEOTIDE SEQUENCE [LARGE SCALE GENOMIC DNA]</scope>
</reference>
<dbReference type="PANTHER" id="PTHR33306">
    <property type="entry name" value="EXPRESSED PROTEIN-RELATED-RELATED"/>
    <property type="match status" value="1"/>
</dbReference>
<organism evidence="3 4">
    <name type="scientific">Ensete ventricosum</name>
    <name type="common">Abyssinian banana</name>
    <name type="synonym">Musa ensete</name>
    <dbReference type="NCBI Taxonomy" id="4639"/>
    <lineage>
        <taxon>Eukaryota</taxon>
        <taxon>Viridiplantae</taxon>
        <taxon>Streptophyta</taxon>
        <taxon>Embryophyta</taxon>
        <taxon>Tracheophyta</taxon>
        <taxon>Spermatophyta</taxon>
        <taxon>Magnoliopsida</taxon>
        <taxon>Liliopsida</taxon>
        <taxon>Zingiberales</taxon>
        <taxon>Musaceae</taxon>
        <taxon>Ensete</taxon>
    </lineage>
</organism>
<dbReference type="PANTHER" id="PTHR33306:SF40">
    <property type="entry name" value="EXPRESSED PROTEIN"/>
    <property type="match status" value="1"/>
</dbReference>
<protein>
    <submittedName>
        <fullName evidence="3">Uncharacterized protein</fullName>
    </submittedName>
</protein>
<keyword evidence="2" id="KW-0472">Membrane</keyword>
<dbReference type="EMBL" id="AMZH03008336">
    <property type="protein sequence ID" value="RRT59170.1"/>
    <property type="molecule type" value="Genomic_DNA"/>
</dbReference>
<sequence>MLLTIAVDILRGGRLGSYLDHRFELVKSSPTPRTLDEENDSISLKATIHLSCINSSCRCSTQCHEASDANTPITFFLYSHAVLPPPQLIAVFAIVVLFLSMSWYVDYRTQVRRAEAGFRLLLLLLPVALIFVARYMFLDGRFVFQLPWPGQEEMYHEKNRTESIKNRNQIARTEEKRVRKPGGGVRGEGIRRRPSELREVGHAGRTCDGLKWNRAVFLLGRVRAETQPASGKSRRSPVRLRAGVSLLQVRARKHYILHFPSNFVEHLLRMGQSTSRVKRNHYLFWNPLASLDFCHSTSVTTARRSELAFSSSYPHHEKENPRTVFFSFFIALMSPTNAIKAMVERGINHHPPCRGYAER</sequence>
<feature type="transmembrane region" description="Helical" evidence="2">
    <location>
        <begin position="87"/>
        <end position="105"/>
    </location>
</feature>
<comment type="caution">
    <text evidence="3">The sequence shown here is derived from an EMBL/GenBank/DDBJ whole genome shotgun (WGS) entry which is preliminary data.</text>
</comment>
<feature type="transmembrane region" description="Helical" evidence="2">
    <location>
        <begin position="117"/>
        <end position="137"/>
    </location>
</feature>
<proteinExistence type="predicted"/>
<dbReference type="Proteomes" id="UP000287651">
    <property type="component" value="Unassembled WGS sequence"/>
</dbReference>
<feature type="region of interest" description="Disordered" evidence="1">
    <location>
        <begin position="171"/>
        <end position="190"/>
    </location>
</feature>
<gene>
    <name evidence="3" type="ORF">B296_00046038</name>
</gene>
<evidence type="ECO:0000313" key="4">
    <source>
        <dbReference type="Proteomes" id="UP000287651"/>
    </source>
</evidence>
<evidence type="ECO:0000256" key="2">
    <source>
        <dbReference type="SAM" id="Phobius"/>
    </source>
</evidence>
<accession>A0A426Z5A7</accession>
<name>A0A426Z5A7_ENSVE</name>
<evidence type="ECO:0000256" key="1">
    <source>
        <dbReference type="SAM" id="MobiDB-lite"/>
    </source>
</evidence>